<dbReference type="CDD" id="cd02440">
    <property type="entry name" value="AdoMet_MTases"/>
    <property type="match status" value="1"/>
</dbReference>
<dbReference type="InterPro" id="IPR050723">
    <property type="entry name" value="CFA/CMAS"/>
</dbReference>
<dbReference type="InterPro" id="IPR029063">
    <property type="entry name" value="SAM-dependent_MTases_sf"/>
</dbReference>
<comment type="similarity">
    <text evidence="1">Belongs to the CFA/CMAS family.</text>
</comment>
<keyword evidence="5" id="KW-0443">Lipid metabolism</keyword>
<dbReference type="GO" id="GO:0008610">
    <property type="term" value="P:lipid biosynthetic process"/>
    <property type="evidence" value="ECO:0007669"/>
    <property type="project" value="InterPro"/>
</dbReference>
<dbReference type="SUPFAM" id="SSF53335">
    <property type="entry name" value="S-adenosyl-L-methionine-dependent methyltransferases"/>
    <property type="match status" value="1"/>
</dbReference>
<feature type="active site" evidence="6">
    <location>
        <position position="395"/>
    </location>
</feature>
<comment type="caution">
    <text evidence="7">The sequence shown here is derived from an EMBL/GenBank/DDBJ whole genome shotgun (WGS) entry which is preliminary data.</text>
</comment>
<evidence type="ECO:0000313" key="8">
    <source>
        <dbReference type="Proteomes" id="UP000248887"/>
    </source>
</evidence>
<sequence>MYSDSDTRPGLAGLDASPAWNDRLGSAVLRRLLSNLAVGRLVVDLPGGGRIERDGPQSGPEARLILHRWRALRRLVTSGDVGFAEGYVAGDWSSPDLATLVALVAANGLAIEAKIAGLAPLRLMNRLYHFARRNSKAGSRRNISFHYDLGNEFYRLWLDPSMTYSSALYAQPDEDGGETLEEAQAAKLDRIVDLLQLSPGQHVLEIGCGWGALAARLAGSGARVTGLTLSQEQLVHARALMQENGHDAAVDLRLQDYRDVEGQYDRIVSIEMLEAVGVDYWPVYFDTLRQRLAPGGTAVLQVITIAEERFEGYRSQPDFIQRYIFPGGMLPTKAIVAEEAALAGLSLEKREDFGTSYARTLAEWRRRFVAAGAEVERLGFDPQFRRLWDYYLSYCEGGFRAGAIDVSLFVLRRPRI</sequence>
<keyword evidence="3 7" id="KW-0808">Transferase</keyword>
<gene>
    <name evidence="7" type="ORF">DI549_02715</name>
</gene>
<name>A0A2W5RE22_ANCNO</name>
<evidence type="ECO:0000256" key="3">
    <source>
        <dbReference type="ARBA" id="ARBA00022679"/>
    </source>
</evidence>
<protein>
    <submittedName>
        <fullName evidence="7">SAM-dependent methyltransferase</fullName>
    </submittedName>
</protein>
<dbReference type="EMBL" id="QFQD01000005">
    <property type="protein sequence ID" value="PZQ85065.1"/>
    <property type="molecule type" value="Genomic_DNA"/>
</dbReference>
<accession>A0A2W5RE22</accession>
<evidence type="ECO:0000256" key="6">
    <source>
        <dbReference type="PIRSR" id="PIRSR003085-1"/>
    </source>
</evidence>
<dbReference type="Proteomes" id="UP000248887">
    <property type="component" value="Unassembled WGS sequence"/>
</dbReference>
<dbReference type="InterPro" id="IPR003333">
    <property type="entry name" value="CMAS"/>
</dbReference>
<dbReference type="PANTHER" id="PTHR43667:SF2">
    <property type="entry name" value="FATTY ACID C-METHYL TRANSFERASE"/>
    <property type="match status" value="1"/>
</dbReference>
<evidence type="ECO:0000256" key="4">
    <source>
        <dbReference type="ARBA" id="ARBA00022691"/>
    </source>
</evidence>
<evidence type="ECO:0000313" key="7">
    <source>
        <dbReference type="EMBL" id="PZQ85065.1"/>
    </source>
</evidence>
<keyword evidence="4" id="KW-0949">S-adenosyl-L-methionine</keyword>
<dbReference type="PIRSF" id="PIRSF003085">
    <property type="entry name" value="CMAS"/>
    <property type="match status" value="1"/>
</dbReference>
<evidence type="ECO:0000256" key="5">
    <source>
        <dbReference type="ARBA" id="ARBA00023098"/>
    </source>
</evidence>
<dbReference type="AlphaFoldDB" id="A0A2W5RE22"/>
<dbReference type="PANTHER" id="PTHR43667">
    <property type="entry name" value="CYCLOPROPANE-FATTY-ACYL-PHOSPHOLIPID SYNTHASE"/>
    <property type="match status" value="1"/>
</dbReference>
<keyword evidence="2 7" id="KW-0489">Methyltransferase</keyword>
<dbReference type="Gene3D" id="3.40.50.150">
    <property type="entry name" value="Vaccinia Virus protein VP39"/>
    <property type="match status" value="1"/>
</dbReference>
<reference evidence="7 8" key="1">
    <citation type="submission" date="2017-08" db="EMBL/GenBank/DDBJ databases">
        <title>Infants hospitalized years apart are colonized by the same room-sourced microbial strains.</title>
        <authorList>
            <person name="Brooks B."/>
            <person name="Olm M.R."/>
            <person name="Firek B.A."/>
            <person name="Baker R."/>
            <person name="Thomas B.C."/>
            <person name="Morowitz M.J."/>
            <person name="Banfield J.F."/>
        </authorList>
    </citation>
    <scope>NUCLEOTIDE SEQUENCE [LARGE SCALE GENOMIC DNA]</scope>
    <source>
        <strain evidence="7">S2_005_001_R2_27</strain>
    </source>
</reference>
<evidence type="ECO:0000256" key="1">
    <source>
        <dbReference type="ARBA" id="ARBA00010815"/>
    </source>
</evidence>
<evidence type="ECO:0000256" key="2">
    <source>
        <dbReference type="ARBA" id="ARBA00022603"/>
    </source>
</evidence>
<dbReference type="GO" id="GO:0032259">
    <property type="term" value="P:methylation"/>
    <property type="evidence" value="ECO:0007669"/>
    <property type="project" value="UniProtKB-KW"/>
</dbReference>
<proteinExistence type="inferred from homology"/>
<dbReference type="GO" id="GO:0008168">
    <property type="term" value="F:methyltransferase activity"/>
    <property type="evidence" value="ECO:0007669"/>
    <property type="project" value="UniProtKB-KW"/>
</dbReference>
<dbReference type="Pfam" id="PF02353">
    <property type="entry name" value="CMAS"/>
    <property type="match status" value="1"/>
</dbReference>
<organism evidence="7 8">
    <name type="scientific">Ancylobacter novellus</name>
    <name type="common">Thiobacillus novellus</name>
    <dbReference type="NCBI Taxonomy" id="921"/>
    <lineage>
        <taxon>Bacteria</taxon>
        <taxon>Pseudomonadati</taxon>
        <taxon>Pseudomonadota</taxon>
        <taxon>Alphaproteobacteria</taxon>
        <taxon>Hyphomicrobiales</taxon>
        <taxon>Xanthobacteraceae</taxon>
        <taxon>Ancylobacter</taxon>
    </lineage>
</organism>